<feature type="region of interest" description="Disordered" evidence="1">
    <location>
        <begin position="1"/>
        <end position="33"/>
    </location>
</feature>
<keyword evidence="3" id="KW-1185">Reference proteome</keyword>
<gene>
    <name evidence="2" type="ORF">E2C01_088751</name>
</gene>
<reference evidence="2 3" key="1">
    <citation type="submission" date="2019-05" db="EMBL/GenBank/DDBJ databases">
        <title>Another draft genome of Portunus trituberculatus and its Hox gene families provides insights of decapod evolution.</title>
        <authorList>
            <person name="Jeong J.-H."/>
            <person name="Song I."/>
            <person name="Kim S."/>
            <person name="Choi T."/>
            <person name="Kim D."/>
            <person name="Ryu S."/>
            <person name="Kim W."/>
        </authorList>
    </citation>
    <scope>NUCLEOTIDE SEQUENCE [LARGE SCALE GENOMIC DNA]</scope>
    <source>
        <tissue evidence="2">Muscle</tissue>
    </source>
</reference>
<evidence type="ECO:0000256" key="1">
    <source>
        <dbReference type="SAM" id="MobiDB-lite"/>
    </source>
</evidence>
<accession>A0A5B7JK97</accession>
<name>A0A5B7JK97_PORTR</name>
<comment type="caution">
    <text evidence="2">The sequence shown here is derived from an EMBL/GenBank/DDBJ whole genome shotgun (WGS) entry which is preliminary data.</text>
</comment>
<dbReference type="Proteomes" id="UP000324222">
    <property type="component" value="Unassembled WGS sequence"/>
</dbReference>
<proteinExistence type="predicted"/>
<protein>
    <submittedName>
        <fullName evidence="2">Uncharacterized protein</fullName>
    </submittedName>
</protein>
<evidence type="ECO:0000313" key="3">
    <source>
        <dbReference type="Proteomes" id="UP000324222"/>
    </source>
</evidence>
<dbReference type="AlphaFoldDB" id="A0A5B7JK97"/>
<evidence type="ECO:0000313" key="2">
    <source>
        <dbReference type="EMBL" id="MPC93617.1"/>
    </source>
</evidence>
<dbReference type="EMBL" id="VSRR010095491">
    <property type="protein sequence ID" value="MPC93617.1"/>
    <property type="molecule type" value="Genomic_DNA"/>
</dbReference>
<sequence>MCPITEKINRPQTSGAHNLPTHSAPLHSTLPPHSTLPSLPPLQALWPLSSILFILHALEQQMTFGFSALDEMLL</sequence>
<organism evidence="2 3">
    <name type="scientific">Portunus trituberculatus</name>
    <name type="common">Swimming crab</name>
    <name type="synonym">Neptunus trituberculatus</name>
    <dbReference type="NCBI Taxonomy" id="210409"/>
    <lineage>
        <taxon>Eukaryota</taxon>
        <taxon>Metazoa</taxon>
        <taxon>Ecdysozoa</taxon>
        <taxon>Arthropoda</taxon>
        <taxon>Crustacea</taxon>
        <taxon>Multicrustacea</taxon>
        <taxon>Malacostraca</taxon>
        <taxon>Eumalacostraca</taxon>
        <taxon>Eucarida</taxon>
        <taxon>Decapoda</taxon>
        <taxon>Pleocyemata</taxon>
        <taxon>Brachyura</taxon>
        <taxon>Eubrachyura</taxon>
        <taxon>Portunoidea</taxon>
        <taxon>Portunidae</taxon>
        <taxon>Portuninae</taxon>
        <taxon>Portunus</taxon>
    </lineage>
</organism>